<dbReference type="PANTHER" id="PTHR43818:SF1">
    <property type="entry name" value="GLYCOSYL HYDROLASE FAMILY 109 PROTEIN"/>
    <property type="match status" value="1"/>
</dbReference>
<reference evidence="9 10" key="1">
    <citation type="submission" date="2017-12" db="EMBL/GenBank/DDBJ databases">
        <title>Confluentibacter flavum sp. nov., isolated from the saline lake.</title>
        <authorList>
            <person name="Yu L."/>
        </authorList>
    </citation>
    <scope>NUCLEOTIDE SEQUENCE [LARGE SCALE GENOMIC DNA]</scope>
    <source>
        <strain evidence="9 10">3B</strain>
    </source>
</reference>
<dbReference type="Gene3D" id="3.40.50.720">
    <property type="entry name" value="NAD(P)-binding Rossmann-like Domain"/>
    <property type="match status" value="1"/>
</dbReference>
<evidence type="ECO:0000256" key="6">
    <source>
        <dbReference type="SAM" id="SignalP"/>
    </source>
</evidence>
<keyword evidence="4" id="KW-0520">NAD</keyword>
<protein>
    <submittedName>
        <fullName evidence="9">Alpha-N-acetylgalactosaminidase</fullName>
    </submittedName>
</protein>
<keyword evidence="6" id="KW-0732">Signal</keyword>
<dbReference type="Pfam" id="PF21252">
    <property type="entry name" value="Glyco_hydro_109_C"/>
    <property type="match status" value="1"/>
</dbReference>
<dbReference type="InterPro" id="IPR049303">
    <property type="entry name" value="Glyco_hydro_109_C"/>
</dbReference>
<comment type="cofactor">
    <cofactor evidence="1">
        <name>NAD(+)</name>
        <dbReference type="ChEBI" id="CHEBI:57540"/>
    </cofactor>
</comment>
<evidence type="ECO:0000313" key="10">
    <source>
        <dbReference type="Proteomes" id="UP000233435"/>
    </source>
</evidence>
<evidence type="ECO:0000256" key="1">
    <source>
        <dbReference type="ARBA" id="ARBA00001911"/>
    </source>
</evidence>
<dbReference type="Pfam" id="PF01408">
    <property type="entry name" value="GFO_IDH_MocA"/>
    <property type="match status" value="1"/>
</dbReference>
<gene>
    <name evidence="9" type="ORF">CSW08_13655</name>
</gene>
<dbReference type="SUPFAM" id="SSF51735">
    <property type="entry name" value="NAD(P)-binding Rossmann-fold domains"/>
    <property type="match status" value="1"/>
</dbReference>
<proteinExistence type="inferred from homology"/>
<sequence length="474" mass="54187">MKNNRRNFIKLSALSAGFLGFTAGAAFTYDKIQNRINSLKDSPEAVGNSVIGLKHPPIKQVRIGIIGVGNRGYEHLKNINSLQPNAKIVAIADTRESRAKRAVEFLNELNNKEKDIDLYFGDEEIWRDMVKRTDIDLIIVATPPTEHARMAVYSMEQSKHVVVEVPIALTIQESWDIVNTAERTQRHCMMLENCCYGEEELWVLNMVNNNVFGSLTHAEGGYIHSLLQKLFVKSDDPATNAYYKQWRLRLHAETHGNLYPTHGLGPIANYMGIGNGDRFDYLVSMDSSEESLHQYAEQSSPDNDFYNQKNFSHGDMNSSLIKTVKGRSILLQHDVVSPRPYSRINALTGNMAHHEGYPSRLSLYNEDFGHDWLNEAKFEEVKRKYEHPIWRKMKKEAQDQGGHGGMDYIMLYRLIKNLNNGFPMDMNVYNGVDWSVILPLTKLSVELGSIPVKFPDFTRGMWKEERELGLFQNI</sequence>
<dbReference type="InterPro" id="IPR006311">
    <property type="entry name" value="TAT_signal"/>
</dbReference>
<dbReference type="InterPro" id="IPR036291">
    <property type="entry name" value="NAD(P)-bd_dom_sf"/>
</dbReference>
<dbReference type="InterPro" id="IPR050463">
    <property type="entry name" value="Gfo/Idh/MocA_oxidrdct_glycsds"/>
</dbReference>
<dbReference type="EMBL" id="PJEO01000050">
    <property type="protein sequence ID" value="PKQ44450.1"/>
    <property type="molecule type" value="Genomic_DNA"/>
</dbReference>
<organism evidence="9 10">
    <name type="scientific">Confluentibacter flavum</name>
    <dbReference type="NCBI Taxonomy" id="1909700"/>
    <lineage>
        <taxon>Bacteria</taxon>
        <taxon>Pseudomonadati</taxon>
        <taxon>Bacteroidota</taxon>
        <taxon>Flavobacteriia</taxon>
        <taxon>Flavobacteriales</taxon>
        <taxon>Flavobacteriaceae</taxon>
        <taxon>Confluentibacter</taxon>
    </lineage>
</organism>
<evidence type="ECO:0000256" key="4">
    <source>
        <dbReference type="ARBA" id="ARBA00023027"/>
    </source>
</evidence>
<dbReference type="Gene3D" id="3.30.360.10">
    <property type="entry name" value="Dihydrodipicolinate Reductase, domain 2"/>
    <property type="match status" value="1"/>
</dbReference>
<feature type="domain" description="Gfo/Idh/MocA-like oxidoreductase N-terminal" evidence="7">
    <location>
        <begin position="61"/>
        <end position="190"/>
    </location>
</feature>
<feature type="signal peptide" evidence="6">
    <location>
        <begin position="1"/>
        <end position="25"/>
    </location>
</feature>
<feature type="domain" description="Glycosyl hydrolase 109 C-terminal" evidence="8">
    <location>
        <begin position="201"/>
        <end position="372"/>
    </location>
</feature>
<evidence type="ECO:0000256" key="3">
    <source>
        <dbReference type="ARBA" id="ARBA00022801"/>
    </source>
</evidence>
<dbReference type="GO" id="GO:0000166">
    <property type="term" value="F:nucleotide binding"/>
    <property type="evidence" value="ECO:0007669"/>
    <property type="project" value="InterPro"/>
</dbReference>
<dbReference type="PROSITE" id="PS51318">
    <property type="entry name" value="TAT"/>
    <property type="match status" value="1"/>
</dbReference>
<feature type="chain" id="PRO_5014703968" evidence="6">
    <location>
        <begin position="26"/>
        <end position="474"/>
    </location>
</feature>
<evidence type="ECO:0000256" key="2">
    <source>
        <dbReference type="ARBA" id="ARBA00009329"/>
    </source>
</evidence>
<comment type="caution">
    <text evidence="9">The sequence shown here is derived from an EMBL/GenBank/DDBJ whole genome shotgun (WGS) entry which is preliminary data.</text>
</comment>
<name>A0A2N3HHK0_9FLAO</name>
<dbReference type="AlphaFoldDB" id="A0A2N3HHK0"/>
<evidence type="ECO:0000259" key="7">
    <source>
        <dbReference type="Pfam" id="PF01408"/>
    </source>
</evidence>
<comment type="similarity">
    <text evidence="2">Belongs to the Gfo/Idh/MocA family. Glycosyl hydrolase 109 subfamily.</text>
</comment>
<dbReference type="InterPro" id="IPR000683">
    <property type="entry name" value="Gfo/Idh/MocA-like_OxRdtase_N"/>
</dbReference>
<evidence type="ECO:0000259" key="8">
    <source>
        <dbReference type="Pfam" id="PF21252"/>
    </source>
</evidence>
<dbReference type="Proteomes" id="UP000233435">
    <property type="component" value="Unassembled WGS sequence"/>
</dbReference>
<keyword evidence="10" id="KW-1185">Reference proteome</keyword>
<accession>A0A2N3HHK0</accession>
<evidence type="ECO:0000313" key="9">
    <source>
        <dbReference type="EMBL" id="PKQ44450.1"/>
    </source>
</evidence>
<dbReference type="PANTHER" id="PTHR43818">
    <property type="entry name" value="BCDNA.GH03377"/>
    <property type="match status" value="1"/>
</dbReference>
<keyword evidence="5" id="KW-0326">Glycosidase</keyword>
<keyword evidence="3" id="KW-0378">Hydrolase</keyword>
<evidence type="ECO:0000256" key="5">
    <source>
        <dbReference type="ARBA" id="ARBA00023295"/>
    </source>
</evidence>
<dbReference type="GO" id="GO:0016798">
    <property type="term" value="F:hydrolase activity, acting on glycosyl bonds"/>
    <property type="evidence" value="ECO:0007669"/>
    <property type="project" value="UniProtKB-KW"/>
</dbReference>